<name>A0A9N9R5R0_9NEOP</name>
<dbReference type="EMBL" id="OU893351">
    <property type="protein sequence ID" value="CAG9790105.1"/>
    <property type="molecule type" value="Genomic_DNA"/>
</dbReference>
<evidence type="ECO:0000256" key="1">
    <source>
        <dbReference type="SAM" id="MobiDB-lite"/>
    </source>
</evidence>
<feature type="region of interest" description="Disordered" evidence="1">
    <location>
        <begin position="1"/>
        <end position="45"/>
    </location>
</feature>
<proteinExistence type="predicted"/>
<evidence type="ECO:0000313" key="2">
    <source>
        <dbReference type="EMBL" id="CAG9790105.1"/>
    </source>
</evidence>
<sequence>MTTRVAQTAPDTHRRQQSPADTHRSSQTPTDGNRWPQTPTDTYRYPQTLTDTHRCQQILTDTHRLGLRAVCQRGRVVSVPYLAFAMSVDINKPILWEEFNHICKNNKK</sequence>
<dbReference type="Proteomes" id="UP001153714">
    <property type="component" value="Chromosome 20"/>
</dbReference>
<evidence type="ECO:0000313" key="3">
    <source>
        <dbReference type="Proteomes" id="UP001153714"/>
    </source>
</evidence>
<feature type="compositionally biased region" description="Polar residues" evidence="1">
    <location>
        <begin position="1"/>
        <end position="10"/>
    </location>
</feature>
<dbReference type="AlphaFoldDB" id="A0A9N9R5R0"/>
<keyword evidence="3" id="KW-1185">Reference proteome</keyword>
<reference evidence="2" key="2">
    <citation type="submission" date="2022-10" db="EMBL/GenBank/DDBJ databases">
        <authorList>
            <consortium name="ENA_rothamsted_submissions"/>
            <consortium name="culmorum"/>
            <person name="King R."/>
        </authorList>
    </citation>
    <scope>NUCLEOTIDE SEQUENCE</scope>
</reference>
<accession>A0A9N9R5R0</accession>
<protein>
    <submittedName>
        <fullName evidence="2">Uncharacterized protein</fullName>
    </submittedName>
</protein>
<feature type="compositionally biased region" description="Polar residues" evidence="1">
    <location>
        <begin position="17"/>
        <end position="45"/>
    </location>
</feature>
<organism evidence="2 3">
    <name type="scientific">Diatraea saccharalis</name>
    <name type="common">sugarcane borer</name>
    <dbReference type="NCBI Taxonomy" id="40085"/>
    <lineage>
        <taxon>Eukaryota</taxon>
        <taxon>Metazoa</taxon>
        <taxon>Ecdysozoa</taxon>
        <taxon>Arthropoda</taxon>
        <taxon>Hexapoda</taxon>
        <taxon>Insecta</taxon>
        <taxon>Pterygota</taxon>
        <taxon>Neoptera</taxon>
        <taxon>Endopterygota</taxon>
        <taxon>Lepidoptera</taxon>
        <taxon>Glossata</taxon>
        <taxon>Ditrysia</taxon>
        <taxon>Pyraloidea</taxon>
        <taxon>Crambidae</taxon>
        <taxon>Crambinae</taxon>
        <taxon>Diatraea</taxon>
    </lineage>
</organism>
<reference evidence="2" key="1">
    <citation type="submission" date="2021-12" db="EMBL/GenBank/DDBJ databases">
        <authorList>
            <person name="King R."/>
        </authorList>
    </citation>
    <scope>NUCLEOTIDE SEQUENCE</scope>
</reference>
<gene>
    <name evidence="2" type="ORF">DIATSA_LOCUS7787</name>
</gene>